<dbReference type="Gene3D" id="3.40.50.720">
    <property type="entry name" value="NAD(P)-binding Rossmann-like Domain"/>
    <property type="match status" value="1"/>
</dbReference>
<dbReference type="PROSITE" id="PS00061">
    <property type="entry name" value="ADH_SHORT"/>
    <property type="match status" value="1"/>
</dbReference>
<keyword evidence="2 4" id="KW-0560">Oxidoreductase</keyword>
<sequence>MSLSNKVVLVTGASRGIGAAIVREMLKAGVSRVYASARNPNTLPDFRDSRVIPLQLDVTSDASVNAAAAVATDVDVLVNNAGSLAFGDYMAGAWETFEDDVQTNYFGTLRVVRAFTPQFIARQSGTIANLSSVVGLSSVPAMAGYSASKAAVHSLTQSLRGTLEKFGIVVVGIYPGPIETELAKPVPYPKVAPEYAAVNIVKGIEEGHSYVFPDPMATQVEQLWSTDNRKLENVSLRLGG</sequence>
<gene>
    <name evidence="4" type="ORF">LMG29739_03607</name>
</gene>
<dbReference type="EMBL" id="CADIKF010000028">
    <property type="protein sequence ID" value="CAB3761337.1"/>
    <property type="molecule type" value="Genomic_DNA"/>
</dbReference>
<dbReference type="GO" id="GO:0016491">
    <property type="term" value="F:oxidoreductase activity"/>
    <property type="evidence" value="ECO:0007669"/>
    <property type="project" value="UniProtKB-KW"/>
</dbReference>
<evidence type="ECO:0000313" key="4">
    <source>
        <dbReference type="EMBL" id="CAB3761337.1"/>
    </source>
</evidence>
<dbReference type="InterPro" id="IPR002347">
    <property type="entry name" value="SDR_fam"/>
</dbReference>
<proteinExistence type="inferred from homology"/>
<dbReference type="PANTHER" id="PTHR44169:SF6">
    <property type="entry name" value="NADPH-DEPENDENT 1-ACYLDIHYDROXYACETONE PHOSPHATE REDUCTASE"/>
    <property type="match status" value="1"/>
</dbReference>
<evidence type="ECO:0000256" key="1">
    <source>
        <dbReference type="ARBA" id="ARBA00006484"/>
    </source>
</evidence>
<evidence type="ECO:0000256" key="3">
    <source>
        <dbReference type="RuleBase" id="RU000363"/>
    </source>
</evidence>
<reference evidence="4 5" key="1">
    <citation type="submission" date="2020-04" db="EMBL/GenBank/DDBJ databases">
        <authorList>
            <person name="De Canck E."/>
        </authorList>
    </citation>
    <scope>NUCLEOTIDE SEQUENCE [LARGE SCALE GENOMIC DNA]</scope>
    <source>
        <strain evidence="4 5">LMG 29739</strain>
    </source>
</reference>
<dbReference type="RefSeq" id="WP_175112293.1">
    <property type="nucleotide sequence ID" value="NZ_CADIKF010000028.1"/>
</dbReference>
<accession>A0A6J5E5X9</accession>
<evidence type="ECO:0000256" key="2">
    <source>
        <dbReference type="ARBA" id="ARBA00023002"/>
    </source>
</evidence>
<dbReference type="PRINTS" id="PR00081">
    <property type="entry name" value="GDHRDH"/>
</dbReference>
<dbReference type="InterPro" id="IPR020904">
    <property type="entry name" value="Sc_DH/Rdtase_CS"/>
</dbReference>
<name>A0A6J5E5X9_9BURK</name>
<dbReference type="PRINTS" id="PR00080">
    <property type="entry name" value="SDRFAMILY"/>
</dbReference>
<dbReference type="AlphaFoldDB" id="A0A6J5E5X9"/>
<evidence type="ECO:0000313" key="5">
    <source>
        <dbReference type="Proteomes" id="UP000494329"/>
    </source>
</evidence>
<dbReference type="Proteomes" id="UP000494329">
    <property type="component" value="Unassembled WGS sequence"/>
</dbReference>
<dbReference type="EC" id="1.-.-.-" evidence="4"/>
<comment type="similarity">
    <text evidence="1 3">Belongs to the short-chain dehydrogenases/reductases (SDR) family.</text>
</comment>
<keyword evidence="5" id="KW-1185">Reference proteome</keyword>
<protein>
    <submittedName>
        <fullName evidence="4">Putative oxidoreductase</fullName>
        <ecNumber evidence="4">1.-.-.-</ecNumber>
    </submittedName>
</protein>
<dbReference type="Pfam" id="PF00106">
    <property type="entry name" value="adh_short"/>
    <property type="match status" value="1"/>
</dbReference>
<dbReference type="PANTHER" id="PTHR44169">
    <property type="entry name" value="NADPH-DEPENDENT 1-ACYLDIHYDROXYACETONE PHOSPHATE REDUCTASE"/>
    <property type="match status" value="1"/>
</dbReference>
<organism evidence="4 5">
    <name type="scientific">Paraburkholderia solisilvae</name>
    <dbReference type="NCBI Taxonomy" id="624376"/>
    <lineage>
        <taxon>Bacteria</taxon>
        <taxon>Pseudomonadati</taxon>
        <taxon>Pseudomonadota</taxon>
        <taxon>Betaproteobacteria</taxon>
        <taxon>Burkholderiales</taxon>
        <taxon>Burkholderiaceae</taxon>
        <taxon>Paraburkholderia</taxon>
    </lineage>
</organism>
<dbReference type="InterPro" id="IPR036291">
    <property type="entry name" value="NAD(P)-bd_dom_sf"/>
</dbReference>
<dbReference type="SUPFAM" id="SSF51735">
    <property type="entry name" value="NAD(P)-binding Rossmann-fold domains"/>
    <property type="match status" value="1"/>
</dbReference>